<evidence type="ECO:0000313" key="2">
    <source>
        <dbReference type="EMBL" id="GBP11360.1"/>
    </source>
</evidence>
<proteinExistence type="predicted"/>
<protein>
    <submittedName>
        <fullName evidence="2">Uncharacterized protein</fullName>
    </submittedName>
</protein>
<organism evidence="2 3">
    <name type="scientific">Eumeta variegata</name>
    <name type="common">Bagworm moth</name>
    <name type="synonym">Eumeta japonica</name>
    <dbReference type="NCBI Taxonomy" id="151549"/>
    <lineage>
        <taxon>Eukaryota</taxon>
        <taxon>Metazoa</taxon>
        <taxon>Ecdysozoa</taxon>
        <taxon>Arthropoda</taxon>
        <taxon>Hexapoda</taxon>
        <taxon>Insecta</taxon>
        <taxon>Pterygota</taxon>
        <taxon>Neoptera</taxon>
        <taxon>Endopterygota</taxon>
        <taxon>Lepidoptera</taxon>
        <taxon>Glossata</taxon>
        <taxon>Ditrysia</taxon>
        <taxon>Tineoidea</taxon>
        <taxon>Psychidae</taxon>
        <taxon>Oiketicinae</taxon>
        <taxon>Eumeta</taxon>
    </lineage>
</organism>
<accession>A0A4C1TCQ3</accession>
<dbReference type="EMBL" id="BGZK01000046">
    <property type="protein sequence ID" value="GBP11360.1"/>
    <property type="molecule type" value="Genomic_DNA"/>
</dbReference>
<sequence length="97" mass="10627">MVNMSMGEKVSVLARVTATLLRTERLPMDRVALNGIFFINERGASLGRRLSVRCAALINPSLIKRSSTRSRYDRRPAGSQVPSAGDFTGPTHVPVMI</sequence>
<feature type="region of interest" description="Disordered" evidence="1">
    <location>
        <begin position="67"/>
        <end position="90"/>
    </location>
</feature>
<evidence type="ECO:0000313" key="3">
    <source>
        <dbReference type="Proteomes" id="UP000299102"/>
    </source>
</evidence>
<dbReference type="AlphaFoldDB" id="A0A4C1TCQ3"/>
<gene>
    <name evidence="2" type="ORF">EVAR_92882_1</name>
</gene>
<reference evidence="2 3" key="1">
    <citation type="journal article" date="2019" name="Commun. Biol.">
        <title>The bagworm genome reveals a unique fibroin gene that provides high tensile strength.</title>
        <authorList>
            <person name="Kono N."/>
            <person name="Nakamura H."/>
            <person name="Ohtoshi R."/>
            <person name="Tomita M."/>
            <person name="Numata K."/>
            <person name="Arakawa K."/>
        </authorList>
    </citation>
    <scope>NUCLEOTIDE SEQUENCE [LARGE SCALE GENOMIC DNA]</scope>
</reference>
<evidence type="ECO:0000256" key="1">
    <source>
        <dbReference type="SAM" id="MobiDB-lite"/>
    </source>
</evidence>
<comment type="caution">
    <text evidence="2">The sequence shown here is derived from an EMBL/GenBank/DDBJ whole genome shotgun (WGS) entry which is preliminary data.</text>
</comment>
<dbReference type="Proteomes" id="UP000299102">
    <property type="component" value="Unassembled WGS sequence"/>
</dbReference>
<name>A0A4C1TCQ3_EUMVA</name>
<keyword evidence="3" id="KW-1185">Reference proteome</keyword>